<sequence>MPEIQDKASLEAKALEFYHKGEEIKKLQEERDGLKYDVGELMKLSNQDDYRFGISSLFDLKIAVRDRSSKKIDKEELAKDLGCAVSAINLEFLLAAVENGKLSLAKFRQYVFNEDSEQVSIRRVNAE</sequence>
<geneLocation type="plasmid" evidence="1 2">
    <name>pPlas1</name>
</geneLocation>
<protein>
    <submittedName>
        <fullName evidence="1">Uncharacterized protein</fullName>
    </submittedName>
</protein>
<dbReference type="Proteomes" id="UP000516384">
    <property type="component" value="Plasmid pPlas1"/>
</dbReference>
<dbReference type="RefSeq" id="WP_190299667.1">
    <property type="nucleotide sequence ID" value="NZ_CP061173.1"/>
</dbReference>
<keyword evidence="1" id="KW-0614">Plasmid</keyword>
<reference evidence="1 2" key="1">
    <citation type="submission" date="2020-09" db="EMBL/GenBank/DDBJ databases">
        <title>Characterization of Paenibacillus peoriae strain ZF390 with broad-spectrum antimicrobial activity as a potential biocontrol agent.</title>
        <authorList>
            <person name="Li L."/>
            <person name="Zhao Y."/>
            <person name="Li B."/>
            <person name="Xie X."/>
        </authorList>
    </citation>
    <scope>NUCLEOTIDE SEQUENCE [LARGE SCALE GENOMIC DNA]</scope>
    <source>
        <strain evidence="1 2">ZF390</strain>
        <plasmid evidence="1 2">pPlas1</plasmid>
    </source>
</reference>
<name>A0A7H0YH02_9BACL</name>
<evidence type="ECO:0000313" key="2">
    <source>
        <dbReference type="Proteomes" id="UP000516384"/>
    </source>
</evidence>
<dbReference type="AlphaFoldDB" id="A0A7H0YH02"/>
<accession>A0A7H0YH02</accession>
<organism evidence="1 2">
    <name type="scientific">Paenibacillus peoriae</name>
    <dbReference type="NCBI Taxonomy" id="59893"/>
    <lineage>
        <taxon>Bacteria</taxon>
        <taxon>Bacillati</taxon>
        <taxon>Bacillota</taxon>
        <taxon>Bacilli</taxon>
        <taxon>Bacillales</taxon>
        <taxon>Paenibacillaceae</taxon>
        <taxon>Paenibacillus</taxon>
    </lineage>
</organism>
<proteinExistence type="predicted"/>
<gene>
    <name evidence="1" type="ORF">IAQ67_28815</name>
</gene>
<evidence type="ECO:0000313" key="1">
    <source>
        <dbReference type="EMBL" id="QNR70360.1"/>
    </source>
</evidence>
<dbReference type="EMBL" id="CP061173">
    <property type="protein sequence ID" value="QNR70360.1"/>
    <property type="molecule type" value="Genomic_DNA"/>
</dbReference>